<accession>A0A6J6PZ38</accession>
<keyword evidence="2" id="KW-0812">Transmembrane</keyword>
<dbReference type="AlphaFoldDB" id="A0A6J6PZ38"/>
<keyword evidence="2" id="KW-0472">Membrane</keyword>
<name>A0A6J6PZ38_9ZZZZ</name>
<evidence type="ECO:0000256" key="2">
    <source>
        <dbReference type="SAM" id="Phobius"/>
    </source>
</evidence>
<reference evidence="3" key="1">
    <citation type="submission" date="2020-05" db="EMBL/GenBank/DDBJ databases">
        <authorList>
            <person name="Chiriac C."/>
            <person name="Salcher M."/>
            <person name="Ghai R."/>
            <person name="Kavagutti S V."/>
        </authorList>
    </citation>
    <scope>NUCLEOTIDE SEQUENCE</scope>
</reference>
<feature type="compositionally biased region" description="Basic and acidic residues" evidence="1">
    <location>
        <begin position="356"/>
        <end position="365"/>
    </location>
</feature>
<evidence type="ECO:0000256" key="1">
    <source>
        <dbReference type="SAM" id="MobiDB-lite"/>
    </source>
</evidence>
<dbReference type="EMBL" id="CAEZXM010000293">
    <property type="protein sequence ID" value="CAB4704810.1"/>
    <property type="molecule type" value="Genomic_DNA"/>
</dbReference>
<sequence length="365" mass="38139">MRIRRNSVLLAAAVAVAFAASPALAHGSAAAVAPPTPSPIDSSAPPTQPSDPQIVESWQLSPGGSDLNPGAGNNRPNLSYFSNAGELIKDSVTVFNYGNVTETFRVYATDAYNDEQGQFATLEGSKPPVDVGTWVTFDQENVTVLPGKAATIQMVIKVPVDAVPGDHVGAVLASSPTIGTGESGEILTLDRRTGTRLYVRVNGTINSDLAVANVDSTYHQATNPLGGSATVRFTIENRGNIRMSGTPTVSVGGLFGIGERKVTLPDIAELLPGEKVTLTQEVAKVPALLFNFTNVRLERKGADKPGSSEGSAISFAPPIAFLLALLALTLAVLAVRARGRRIDDSDGSAHGGTGEASRELERQSR</sequence>
<proteinExistence type="predicted"/>
<protein>
    <submittedName>
        <fullName evidence="3">Unannotated protein</fullName>
    </submittedName>
</protein>
<feature type="transmembrane region" description="Helical" evidence="2">
    <location>
        <begin position="315"/>
        <end position="335"/>
    </location>
</feature>
<evidence type="ECO:0000313" key="3">
    <source>
        <dbReference type="EMBL" id="CAB4704810.1"/>
    </source>
</evidence>
<keyword evidence="2" id="KW-1133">Transmembrane helix</keyword>
<feature type="region of interest" description="Disordered" evidence="1">
    <location>
        <begin position="29"/>
        <end position="74"/>
    </location>
</feature>
<gene>
    <name evidence="3" type="ORF">UFOPK2366_01445</name>
</gene>
<organism evidence="3">
    <name type="scientific">freshwater metagenome</name>
    <dbReference type="NCBI Taxonomy" id="449393"/>
    <lineage>
        <taxon>unclassified sequences</taxon>
        <taxon>metagenomes</taxon>
        <taxon>ecological metagenomes</taxon>
    </lineage>
</organism>
<feature type="region of interest" description="Disordered" evidence="1">
    <location>
        <begin position="343"/>
        <end position="365"/>
    </location>
</feature>